<name>A0A7Z7HQW2_9PROT</name>
<dbReference type="Proteomes" id="UP000242886">
    <property type="component" value="Chromosome SDENCHOL"/>
</dbReference>
<dbReference type="Gene3D" id="3.40.50.2000">
    <property type="entry name" value="Glycogen Phosphorylase B"/>
    <property type="match status" value="1"/>
</dbReference>
<keyword evidence="3" id="KW-1185">Reference proteome</keyword>
<dbReference type="GO" id="GO:0016757">
    <property type="term" value="F:glycosyltransferase activity"/>
    <property type="evidence" value="ECO:0007669"/>
    <property type="project" value="TreeGrafter"/>
</dbReference>
<organism evidence="2 3">
    <name type="scientific">Sterolibacterium denitrificans</name>
    <dbReference type="NCBI Taxonomy" id="157592"/>
    <lineage>
        <taxon>Bacteria</taxon>
        <taxon>Pseudomonadati</taxon>
        <taxon>Pseudomonadota</taxon>
        <taxon>Betaproteobacteria</taxon>
        <taxon>Nitrosomonadales</taxon>
        <taxon>Sterolibacteriaceae</taxon>
        <taxon>Sterolibacterium</taxon>
    </lineage>
</organism>
<sequence>MSSVRPVALLVTPVLPQPGGSGPALRAWDWLLDLARSHRVHVVVTGDLPAQPLPLVYPAEAVHRLSAGTARHRSGLRALGYLFPLLCLPYRGVVADWRMRAGRRAFAQLRPLLPGRAEVARIVAFRFYVHDVALQFAGCFPEAALELDMDDLESQTRMSVAGALWRMGRYGQAFRCAVTALQYALLEMRLTGPYDKVWLAADEDRQHLRTRLSNVIGVRPNRIPLPDSSGETFMPPAAVLRLLFVGTLNYPPNEEAVLALVNLHLPALRRRLGRSLCLCIAGRGASASLAEMLRRVSDVKFVPDAPDLADLYAEAHVVVVPLKAGGGSKLKTLGAFAHRRAVVSTAHGARGFDARAGEHYLLAETPDEFAEAICRLANEPSLARQLASAGEAFCIALHRER</sequence>
<dbReference type="RefSeq" id="WP_154716310.1">
    <property type="nucleotide sequence ID" value="NZ_LT837803.1"/>
</dbReference>
<evidence type="ECO:0000313" key="3">
    <source>
        <dbReference type="Proteomes" id="UP000242886"/>
    </source>
</evidence>
<reference evidence="2" key="1">
    <citation type="submission" date="2017-03" db="EMBL/GenBank/DDBJ databases">
        <authorList>
            <consortium name="AG Boll"/>
        </authorList>
    </citation>
    <scope>NUCLEOTIDE SEQUENCE [LARGE SCALE GENOMIC DNA]</scope>
    <source>
        <strain evidence="2">Chol</strain>
    </source>
</reference>
<dbReference type="EMBL" id="LT837803">
    <property type="protein sequence ID" value="SMB24541.1"/>
    <property type="molecule type" value="Genomic_DNA"/>
</dbReference>
<dbReference type="AlphaFoldDB" id="A0A7Z7HQW2"/>
<dbReference type="SUPFAM" id="SSF53756">
    <property type="entry name" value="UDP-Glycosyltransferase/glycogen phosphorylase"/>
    <property type="match status" value="1"/>
</dbReference>
<accession>A0A7Z7HQW2</accession>
<evidence type="ECO:0000256" key="1">
    <source>
        <dbReference type="ARBA" id="ARBA00022679"/>
    </source>
</evidence>
<dbReference type="PANTHER" id="PTHR46401">
    <property type="entry name" value="GLYCOSYLTRANSFERASE WBBK-RELATED"/>
    <property type="match status" value="1"/>
</dbReference>
<evidence type="ECO:0000313" key="2">
    <source>
        <dbReference type="EMBL" id="SMB24541.1"/>
    </source>
</evidence>
<proteinExistence type="predicted"/>
<protein>
    <submittedName>
        <fullName evidence="2">Glycosyl transferase, group 1</fullName>
    </submittedName>
</protein>
<gene>
    <name evidence="2" type="ORF">SDENCHOL_11084</name>
</gene>
<dbReference type="Pfam" id="PF13692">
    <property type="entry name" value="Glyco_trans_1_4"/>
    <property type="match status" value="1"/>
</dbReference>
<dbReference type="PANTHER" id="PTHR46401:SF2">
    <property type="entry name" value="GLYCOSYLTRANSFERASE WBBK-RELATED"/>
    <property type="match status" value="1"/>
</dbReference>
<keyword evidence="1 2" id="KW-0808">Transferase</keyword>
<dbReference type="GO" id="GO:0009103">
    <property type="term" value="P:lipopolysaccharide biosynthetic process"/>
    <property type="evidence" value="ECO:0007669"/>
    <property type="project" value="TreeGrafter"/>
</dbReference>